<protein>
    <submittedName>
        <fullName evidence="3">Uncharacterized protein LOC104724053</fullName>
    </submittedName>
</protein>
<feature type="signal peptide" evidence="1">
    <location>
        <begin position="1"/>
        <end position="27"/>
    </location>
</feature>
<keyword evidence="2" id="KW-1185">Reference proteome</keyword>
<dbReference type="Proteomes" id="UP000694864">
    <property type="component" value="Chromosome 11"/>
</dbReference>
<reference evidence="3" key="2">
    <citation type="submission" date="2025-08" db="UniProtKB">
        <authorList>
            <consortium name="RefSeq"/>
        </authorList>
    </citation>
    <scope>IDENTIFICATION</scope>
    <source>
        <tissue evidence="3">Leaf</tissue>
    </source>
</reference>
<sequence>MATKTAYISLFLSLFLLILSHFSRVGATHRMLRASAYMPPSPTCGDQIGNLVFEEAKGKTRKRKLCRQHLQIQDASGVTWRMGTGQVDAFCMVRIHLATLLHLLTKKKRRKNEGRELKKQINYNQVMIENLRSKPDAEAFLKLFQTKLVDG</sequence>
<gene>
    <name evidence="3" type="primary">LOC104724053</name>
</gene>
<dbReference type="GeneID" id="104724053"/>
<evidence type="ECO:0000313" key="3">
    <source>
        <dbReference type="RefSeq" id="XP_010440798.1"/>
    </source>
</evidence>
<feature type="chain" id="PRO_5045586639" evidence="1">
    <location>
        <begin position="28"/>
        <end position="151"/>
    </location>
</feature>
<reference evidence="2" key="1">
    <citation type="journal article" date="2014" name="Nat. Commun.">
        <title>The emerging biofuel crop Camelina sativa retains a highly undifferentiated hexaploid genome structure.</title>
        <authorList>
            <person name="Kagale S."/>
            <person name="Koh C."/>
            <person name="Nixon J."/>
            <person name="Bollina V."/>
            <person name="Clarke W.E."/>
            <person name="Tuteja R."/>
            <person name="Spillane C."/>
            <person name="Robinson S.J."/>
            <person name="Links M.G."/>
            <person name="Clarke C."/>
            <person name="Higgins E.E."/>
            <person name="Huebert T."/>
            <person name="Sharpe A.G."/>
            <person name="Parkin I.A."/>
        </authorList>
    </citation>
    <scope>NUCLEOTIDE SEQUENCE [LARGE SCALE GENOMIC DNA]</scope>
    <source>
        <strain evidence="2">cv. DH55</strain>
    </source>
</reference>
<evidence type="ECO:0000313" key="2">
    <source>
        <dbReference type="Proteomes" id="UP000694864"/>
    </source>
</evidence>
<name>A0ABM0UGG8_CAMSA</name>
<keyword evidence="1" id="KW-0732">Signal</keyword>
<organism evidence="2 3">
    <name type="scientific">Camelina sativa</name>
    <name type="common">False flax</name>
    <name type="synonym">Myagrum sativum</name>
    <dbReference type="NCBI Taxonomy" id="90675"/>
    <lineage>
        <taxon>Eukaryota</taxon>
        <taxon>Viridiplantae</taxon>
        <taxon>Streptophyta</taxon>
        <taxon>Embryophyta</taxon>
        <taxon>Tracheophyta</taxon>
        <taxon>Spermatophyta</taxon>
        <taxon>Magnoliopsida</taxon>
        <taxon>eudicotyledons</taxon>
        <taxon>Gunneridae</taxon>
        <taxon>Pentapetalae</taxon>
        <taxon>rosids</taxon>
        <taxon>malvids</taxon>
        <taxon>Brassicales</taxon>
        <taxon>Brassicaceae</taxon>
        <taxon>Camelineae</taxon>
        <taxon>Camelina</taxon>
    </lineage>
</organism>
<accession>A0ABM0UGG8</accession>
<evidence type="ECO:0000256" key="1">
    <source>
        <dbReference type="SAM" id="SignalP"/>
    </source>
</evidence>
<dbReference type="RefSeq" id="XP_010440798.1">
    <property type="nucleotide sequence ID" value="XM_010442496.2"/>
</dbReference>
<proteinExistence type="predicted"/>